<dbReference type="Pfam" id="PF05047">
    <property type="entry name" value="L51_S25_CI-B8"/>
    <property type="match status" value="1"/>
</dbReference>
<keyword evidence="6" id="KW-0679">Respiratory chain</keyword>
<comment type="subcellular location">
    <subcellularLocation>
        <location evidence="2">Mitochondrion inner membrane</location>
        <topology evidence="2">Peripheral membrane protein</topology>
        <orientation evidence="2">Matrix side</orientation>
    </subcellularLocation>
</comment>
<accession>A0A023FA65</accession>
<organism evidence="15">
    <name type="scientific">Triatoma infestans</name>
    <name type="common">Assassin bug</name>
    <dbReference type="NCBI Taxonomy" id="30076"/>
    <lineage>
        <taxon>Eukaryota</taxon>
        <taxon>Metazoa</taxon>
        <taxon>Ecdysozoa</taxon>
        <taxon>Arthropoda</taxon>
        <taxon>Hexapoda</taxon>
        <taxon>Insecta</taxon>
        <taxon>Pterygota</taxon>
        <taxon>Neoptera</taxon>
        <taxon>Paraneoptera</taxon>
        <taxon>Hemiptera</taxon>
        <taxon>Heteroptera</taxon>
        <taxon>Panheteroptera</taxon>
        <taxon>Cimicomorpha</taxon>
        <taxon>Reduviidae</taxon>
        <taxon>Triatominae</taxon>
        <taxon>Triatoma</taxon>
    </lineage>
</organism>
<feature type="domain" description="Ribosomal protein/NADH dehydrogenase" evidence="14">
    <location>
        <begin position="20"/>
        <end position="93"/>
    </location>
</feature>
<feature type="disulfide bond" description="Redox-active" evidence="13">
    <location>
        <begin position="19"/>
        <end position="53"/>
    </location>
</feature>
<evidence type="ECO:0000256" key="6">
    <source>
        <dbReference type="ARBA" id="ARBA00022660"/>
    </source>
</evidence>
<evidence type="ECO:0000313" key="15">
    <source>
        <dbReference type="EMBL" id="JAC18367.1"/>
    </source>
</evidence>
<dbReference type="InterPro" id="IPR016464">
    <property type="entry name" value="NADH_Ub_cplx-1_asu_su-2"/>
</dbReference>
<dbReference type="InterPro" id="IPR036249">
    <property type="entry name" value="Thioredoxin-like_sf"/>
</dbReference>
<evidence type="ECO:0000256" key="12">
    <source>
        <dbReference type="ARBA" id="ARBA00032513"/>
    </source>
</evidence>
<dbReference type="PANTHER" id="PTHR12878:SF0">
    <property type="entry name" value="NADH DEHYDROGENASE [UBIQUINONE] 1 ALPHA SUBCOMPLEX SUBUNIT 2"/>
    <property type="match status" value="1"/>
</dbReference>
<evidence type="ECO:0000259" key="14">
    <source>
        <dbReference type="SMART" id="SM00916"/>
    </source>
</evidence>
<keyword evidence="7" id="KW-0999">Mitochondrion inner membrane</keyword>
<evidence type="ECO:0000256" key="7">
    <source>
        <dbReference type="ARBA" id="ARBA00022792"/>
    </source>
</evidence>
<evidence type="ECO:0000256" key="4">
    <source>
        <dbReference type="ARBA" id="ARBA00016394"/>
    </source>
</evidence>
<name>A0A023FA65_TRIIF</name>
<sequence>MAKIIKFSGALKELRVHLCPISPCCKGVREFIQKCYVPLKKANPNFPILIRECQGVQPKLWARYDLGKEACVSLKDLKAEEVMSKIDELSCKS</sequence>
<keyword evidence="13" id="KW-1015">Disulfide bond</keyword>
<dbReference type="SMART" id="SM00916">
    <property type="entry name" value="L51_S25_CI-B8"/>
    <property type="match status" value="1"/>
</dbReference>
<evidence type="ECO:0000256" key="2">
    <source>
        <dbReference type="ARBA" id="ARBA00004443"/>
    </source>
</evidence>
<evidence type="ECO:0000256" key="13">
    <source>
        <dbReference type="PIRSR" id="PIRSR005822-1"/>
    </source>
</evidence>
<evidence type="ECO:0000256" key="10">
    <source>
        <dbReference type="ARBA" id="ARBA00023136"/>
    </source>
</evidence>
<reference evidence="15" key="1">
    <citation type="journal article" date="2014" name="PLoS Negl. Trop. Dis.">
        <title>An updated insight into the Sialotranscriptome of Triatoma infestans: developmental stage and geographic variations.</title>
        <authorList>
            <person name="Schwarz A."/>
            <person name="Medrano-Mercado N."/>
            <person name="Schaub G.A."/>
            <person name="Struchiner C.J."/>
            <person name="Bargues M.D."/>
            <person name="Levy M.Z."/>
            <person name="Ribeiro J.M."/>
        </authorList>
    </citation>
    <scope>NUCLEOTIDE SEQUENCE</scope>
    <source>
        <strain evidence="15">Chile</strain>
        <tissue evidence="15">Salivary glands</tissue>
    </source>
</reference>
<keyword evidence="15" id="KW-0830">Ubiquinone</keyword>
<evidence type="ECO:0000256" key="3">
    <source>
        <dbReference type="ARBA" id="ARBA00008939"/>
    </source>
</evidence>
<evidence type="ECO:0000256" key="11">
    <source>
        <dbReference type="ARBA" id="ARBA00031441"/>
    </source>
</evidence>
<keyword evidence="10" id="KW-0472">Membrane</keyword>
<proteinExistence type="evidence at transcript level"/>
<dbReference type="InterPro" id="IPR007741">
    <property type="entry name" value="Ribosomal_mL43/mS25/NADH_DH"/>
</dbReference>
<dbReference type="SUPFAM" id="SSF52833">
    <property type="entry name" value="Thioredoxin-like"/>
    <property type="match status" value="1"/>
</dbReference>
<comment type="similarity">
    <text evidence="3">Belongs to the complex I NDUFA2 subunit family.</text>
</comment>
<dbReference type="Gene3D" id="3.40.30.10">
    <property type="entry name" value="Glutaredoxin"/>
    <property type="match status" value="1"/>
</dbReference>
<dbReference type="PANTHER" id="PTHR12878">
    <property type="entry name" value="NADH-UBIQUINONE OXIDOREDUCTASE B8 SUBUNIT"/>
    <property type="match status" value="1"/>
</dbReference>
<evidence type="ECO:0000256" key="8">
    <source>
        <dbReference type="ARBA" id="ARBA00022982"/>
    </source>
</evidence>
<evidence type="ECO:0000256" key="9">
    <source>
        <dbReference type="ARBA" id="ARBA00023128"/>
    </source>
</evidence>
<dbReference type="EMBL" id="GBBI01000345">
    <property type="protein sequence ID" value="JAC18367.1"/>
    <property type="molecule type" value="mRNA"/>
</dbReference>
<keyword evidence="9" id="KW-0496">Mitochondrion</keyword>
<dbReference type="AlphaFoldDB" id="A0A023FA65"/>
<evidence type="ECO:0000256" key="5">
    <source>
        <dbReference type="ARBA" id="ARBA00022448"/>
    </source>
</evidence>
<dbReference type="GO" id="GO:0005743">
    <property type="term" value="C:mitochondrial inner membrane"/>
    <property type="evidence" value="ECO:0007669"/>
    <property type="project" value="UniProtKB-SubCell"/>
</dbReference>
<keyword evidence="8" id="KW-0249">Electron transport</keyword>
<comment type="function">
    <text evidence="1">Accessory subunit of the mitochondrial membrane respiratory chain NADH dehydrogenase (Complex I), that is believed not to be involved in catalysis. Complex I functions in the transfer of electrons from NADH to the respiratory chain. The immediate electron acceptor for the enzyme is believed to be ubiquinone.</text>
</comment>
<protein>
    <recommendedName>
        <fullName evidence="4">NADH dehydrogenase [ubiquinone] 1 alpha subcomplex subunit 2</fullName>
    </recommendedName>
    <alternativeName>
        <fullName evidence="11">Complex I-B8</fullName>
    </alternativeName>
    <alternativeName>
        <fullName evidence="12">NADH-ubiquinone oxidoreductase B8 subunit</fullName>
    </alternativeName>
</protein>
<evidence type="ECO:0000256" key="1">
    <source>
        <dbReference type="ARBA" id="ARBA00003195"/>
    </source>
</evidence>
<keyword evidence="5" id="KW-0813">Transport</keyword>
<dbReference type="PIRSF" id="PIRSF005822">
    <property type="entry name" value="NDUA2"/>
    <property type="match status" value="1"/>
</dbReference>